<dbReference type="GO" id="GO:0005856">
    <property type="term" value="C:cytoskeleton"/>
    <property type="evidence" value="ECO:0007669"/>
    <property type="project" value="UniProtKB-ARBA"/>
</dbReference>
<organism evidence="3 4">
    <name type="scientific">Drosophila albomicans</name>
    <name type="common">Fruit fly</name>
    <dbReference type="NCBI Taxonomy" id="7291"/>
    <lineage>
        <taxon>Eukaryota</taxon>
        <taxon>Metazoa</taxon>
        <taxon>Ecdysozoa</taxon>
        <taxon>Arthropoda</taxon>
        <taxon>Hexapoda</taxon>
        <taxon>Insecta</taxon>
        <taxon>Pterygota</taxon>
        <taxon>Neoptera</taxon>
        <taxon>Endopterygota</taxon>
        <taxon>Diptera</taxon>
        <taxon>Brachycera</taxon>
        <taxon>Muscomorpha</taxon>
        <taxon>Ephydroidea</taxon>
        <taxon>Drosophilidae</taxon>
        <taxon>Drosophila</taxon>
    </lineage>
</organism>
<dbReference type="Proteomes" id="UP000515160">
    <property type="component" value="Chromosome 2L"/>
</dbReference>
<dbReference type="InterPro" id="IPR051147">
    <property type="entry name" value="CFAP_domain-containing"/>
</dbReference>
<protein>
    <submittedName>
        <fullName evidence="4">Uncharacterized protein LOC117564269</fullName>
    </submittedName>
</protein>
<dbReference type="PANTHER" id="PTHR21683">
    <property type="entry name" value="COILED-COIL DOMAIN-CONTAINING PROTEIN 42 LIKE-2-LIKE-RELATED"/>
    <property type="match status" value="1"/>
</dbReference>
<evidence type="ECO:0000259" key="2">
    <source>
        <dbReference type="Pfam" id="PF13863"/>
    </source>
</evidence>
<dbReference type="RefSeq" id="XP_034098862.1">
    <property type="nucleotide sequence ID" value="XM_034242971.2"/>
</dbReference>
<dbReference type="Pfam" id="PF13863">
    <property type="entry name" value="DUF4200"/>
    <property type="match status" value="1"/>
</dbReference>
<keyword evidence="3" id="KW-1185">Reference proteome</keyword>
<evidence type="ECO:0000256" key="1">
    <source>
        <dbReference type="ARBA" id="ARBA00023054"/>
    </source>
</evidence>
<evidence type="ECO:0000313" key="3">
    <source>
        <dbReference type="Proteomes" id="UP000515160"/>
    </source>
</evidence>
<dbReference type="AlphaFoldDB" id="A0A6P8XJK8"/>
<keyword evidence="1" id="KW-0175">Coiled coil</keyword>
<sequence>MPRTKPTTTLDVLGNLDLKPEEAVGDYLLSKAQQKYFVKPPNADAAGDSIELMYIHNSREHEMMLRLQQDMLENCKQQSSINSERVKEMYKTQEHLRQRFIDVNSFIKDCSDKKRIAEKAINDETQLHQELSEDIKKFKTSIDELTTFREALKATVEELQPYEKVLDEVVEVSDIFVSPKDCMDRCDALMLAQVEINDLEVKKLREIEEMRQHMVKITSEAALTVLGLKNDLSVMERSYNESRAQCLKWEKILEATKDVIAARYLEKQRNMNAIHSLYFMLCRRRDVSPHIRRRNMEKVLDFIKGELYLLQEILMELEKPEAKF</sequence>
<reference evidence="4" key="1">
    <citation type="submission" date="2025-08" db="UniProtKB">
        <authorList>
            <consortium name="RefSeq"/>
        </authorList>
    </citation>
    <scope>IDENTIFICATION</scope>
    <source>
        <strain evidence="4">15112-1751.03</strain>
        <tissue evidence="4">Whole Adult</tissue>
    </source>
</reference>
<dbReference type="InterPro" id="IPR025252">
    <property type="entry name" value="DUF4200"/>
</dbReference>
<proteinExistence type="predicted"/>
<name>A0A6P8XJK8_DROAB</name>
<gene>
    <name evidence="4" type="primary">LOC117564269</name>
</gene>
<evidence type="ECO:0000313" key="4">
    <source>
        <dbReference type="RefSeq" id="XP_034098862.1"/>
    </source>
</evidence>
<dbReference type="GeneID" id="117564269"/>
<accession>A0A6P8XJK8</accession>
<dbReference type="PANTHER" id="PTHR21683:SF2">
    <property type="entry name" value="COILED-COIL DOMAIN-CONTAINING PROTEIN 42 LIKE-2-LIKE"/>
    <property type="match status" value="1"/>
</dbReference>
<feature type="domain" description="DUF4200" evidence="2">
    <location>
        <begin position="54"/>
        <end position="171"/>
    </location>
</feature>
<dbReference type="OrthoDB" id="10264298at2759"/>